<feature type="compositionally biased region" description="Basic and acidic residues" evidence="1">
    <location>
        <begin position="73"/>
        <end position="96"/>
    </location>
</feature>
<comment type="caution">
    <text evidence="2">The sequence shown here is derived from an EMBL/GenBank/DDBJ whole genome shotgun (WGS) entry which is preliminary data.</text>
</comment>
<accession>A0ABR1AID1</accession>
<name>A0ABR1AID1_POLSC</name>
<feature type="region of interest" description="Disordered" evidence="1">
    <location>
        <begin position="45"/>
        <end position="114"/>
    </location>
</feature>
<evidence type="ECO:0000256" key="1">
    <source>
        <dbReference type="SAM" id="MobiDB-lite"/>
    </source>
</evidence>
<reference evidence="2 3" key="1">
    <citation type="submission" date="2023-09" db="EMBL/GenBank/DDBJ databases">
        <title>Genomes of two closely related lineages of the louse Polyplax serrata with different host specificities.</title>
        <authorList>
            <person name="Martinu J."/>
            <person name="Tarabai H."/>
            <person name="Stefka J."/>
            <person name="Hypsa V."/>
        </authorList>
    </citation>
    <scope>NUCLEOTIDE SEQUENCE [LARGE SCALE GENOMIC DNA]</scope>
    <source>
        <strain evidence="2">98ZLc_SE</strain>
    </source>
</reference>
<evidence type="ECO:0000313" key="3">
    <source>
        <dbReference type="Proteomes" id="UP001359485"/>
    </source>
</evidence>
<dbReference type="EMBL" id="JAWJWF010000048">
    <property type="protein sequence ID" value="KAK6620131.1"/>
    <property type="molecule type" value="Genomic_DNA"/>
</dbReference>
<evidence type="ECO:0000313" key="2">
    <source>
        <dbReference type="EMBL" id="KAK6620131.1"/>
    </source>
</evidence>
<organism evidence="2 3">
    <name type="scientific">Polyplax serrata</name>
    <name type="common">Common mouse louse</name>
    <dbReference type="NCBI Taxonomy" id="468196"/>
    <lineage>
        <taxon>Eukaryota</taxon>
        <taxon>Metazoa</taxon>
        <taxon>Ecdysozoa</taxon>
        <taxon>Arthropoda</taxon>
        <taxon>Hexapoda</taxon>
        <taxon>Insecta</taxon>
        <taxon>Pterygota</taxon>
        <taxon>Neoptera</taxon>
        <taxon>Paraneoptera</taxon>
        <taxon>Psocodea</taxon>
        <taxon>Troctomorpha</taxon>
        <taxon>Phthiraptera</taxon>
        <taxon>Anoplura</taxon>
        <taxon>Polyplacidae</taxon>
        <taxon>Polyplax</taxon>
    </lineage>
</organism>
<proteinExistence type="predicted"/>
<dbReference type="Proteomes" id="UP001359485">
    <property type="component" value="Unassembled WGS sequence"/>
</dbReference>
<sequence>MSSFLKFSNILQTSNGTEGMKKGELRLRSLTAAYDQERLVSCHGKKEKNRYVSSRLETRRVPPRLPARQLVPNRRDEPVKEPKPGGPNEYRREVKGDVSISPGKNQTLGGREDN</sequence>
<protein>
    <submittedName>
        <fullName evidence="2">Uncharacterized protein</fullName>
    </submittedName>
</protein>
<keyword evidence="3" id="KW-1185">Reference proteome</keyword>
<feature type="compositionally biased region" description="Polar residues" evidence="1">
    <location>
        <begin position="1"/>
        <end position="17"/>
    </location>
</feature>
<feature type="region of interest" description="Disordered" evidence="1">
    <location>
        <begin position="1"/>
        <end position="23"/>
    </location>
</feature>
<gene>
    <name evidence="2" type="ORF">RUM44_006531</name>
</gene>